<keyword evidence="1" id="KW-0732">Signal</keyword>
<comment type="caution">
    <text evidence="2">The sequence shown here is derived from an EMBL/GenBank/DDBJ whole genome shotgun (WGS) entry which is preliminary data.</text>
</comment>
<dbReference type="AlphaFoldDB" id="A0A9P7M7E9"/>
<sequence>MHIFNIIAITFAAMATASPVDTDVVEEGVASIHLPAGCRKRDLALCALRLVGTTASCGAAIVEIGANPAADLACVKSAAGTASHYKKCKHCIPKRVMAVEV</sequence>
<feature type="chain" id="PRO_5040391157" description="Fungal calcium binding protein domain-containing protein" evidence="1">
    <location>
        <begin position="18"/>
        <end position="101"/>
    </location>
</feature>
<feature type="signal peptide" evidence="1">
    <location>
        <begin position="1"/>
        <end position="17"/>
    </location>
</feature>
<protein>
    <recommendedName>
        <fullName evidence="4">Fungal calcium binding protein domain-containing protein</fullName>
    </recommendedName>
</protein>
<name>A0A9P7M7E9_9HYPO</name>
<dbReference type="Gene3D" id="1.10.1740.120">
    <property type="match status" value="1"/>
</dbReference>
<dbReference type="EMBL" id="SRPO01000515">
    <property type="protein sequence ID" value="KAG5931845.1"/>
    <property type="molecule type" value="Genomic_DNA"/>
</dbReference>
<organism evidence="2 3">
    <name type="scientific">Claviceps pazoutovae</name>
    <dbReference type="NCBI Taxonomy" id="1649127"/>
    <lineage>
        <taxon>Eukaryota</taxon>
        <taxon>Fungi</taxon>
        <taxon>Dikarya</taxon>
        <taxon>Ascomycota</taxon>
        <taxon>Pezizomycotina</taxon>
        <taxon>Sordariomycetes</taxon>
        <taxon>Hypocreomycetidae</taxon>
        <taxon>Hypocreales</taxon>
        <taxon>Clavicipitaceae</taxon>
        <taxon>Claviceps</taxon>
    </lineage>
</organism>
<evidence type="ECO:0000313" key="2">
    <source>
        <dbReference type="EMBL" id="KAG5931845.1"/>
    </source>
</evidence>
<proteinExistence type="predicted"/>
<dbReference type="Proteomes" id="UP000706124">
    <property type="component" value="Unassembled WGS sequence"/>
</dbReference>
<dbReference type="OrthoDB" id="3882086at2759"/>
<reference evidence="2 3" key="1">
    <citation type="journal article" date="2020" name="bioRxiv">
        <title>Whole genome comparisons of ergot fungi reveals the divergence and evolution of species within the genus Claviceps are the result of varying mechanisms driving genome evolution and host range expansion.</title>
        <authorList>
            <person name="Wyka S.A."/>
            <person name="Mondo S.J."/>
            <person name="Liu M."/>
            <person name="Dettman J."/>
            <person name="Nalam V."/>
            <person name="Broders K.D."/>
        </authorList>
    </citation>
    <scope>NUCLEOTIDE SEQUENCE [LARGE SCALE GENOMIC DNA]</scope>
    <source>
        <strain evidence="2 3">CCC 1485</strain>
    </source>
</reference>
<accession>A0A9P7M7E9</accession>
<evidence type="ECO:0008006" key="4">
    <source>
        <dbReference type="Google" id="ProtNLM"/>
    </source>
</evidence>
<keyword evidence="3" id="KW-1185">Reference proteome</keyword>
<evidence type="ECO:0000256" key="1">
    <source>
        <dbReference type="SAM" id="SignalP"/>
    </source>
</evidence>
<evidence type="ECO:0000313" key="3">
    <source>
        <dbReference type="Proteomes" id="UP000706124"/>
    </source>
</evidence>
<gene>
    <name evidence="2" type="ORF">E4U60_005734</name>
</gene>